<feature type="transmembrane region" description="Helical" evidence="2">
    <location>
        <begin position="16"/>
        <end position="34"/>
    </location>
</feature>
<evidence type="ECO:0000256" key="2">
    <source>
        <dbReference type="SAM" id="Phobius"/>
    </source>
</evidence>
<reference evidence="4" key="1">
    <citation type="submission" date="2015-02" db="EMBL/GenBank/DDBJ databases">
        <title>Genome Assembly of Bacillaceae bacterium MTCC 8252.</title>
        <authorList>
            <person name="Verma A."/>
            <person name="Khatri I."/>
            <person name="Mual P."/>
            <person name="Subramanian S."/>
            <person name="Krishnamurthi S."/>
        </authorList>
    </citation>
    <scope>NUCLEOTIDE SEQUENCE [LARGE SCALE GENOMIC DNA]</scope>
    <source>
        <strain evidence="4">MTCC 8252</strain>
    </source>
</reference>
<proteinExistence type="inferred from homology"/>
<dbReference type="EMBL" id="JWIR02000008">
    <property type="protein sequence ID" value="KKB42752.1"/>
    <property type="molecule type" value="Genomic_DNA"/>
</dbReference>
<gene>
    <name evidence="4" type="ORF">QY95_03773</name>
</gene>
<evidence type="ECO:0000313" key="5">
    <source>
        <dbReference type="Proteomes" id="UP000031563"/>
    </source>
</evidence>
<dbReference type="RefSeq" id="WP_039231696.1">
    <property type="nucleotide sequence ID" value="NZ_JWIQ02000035.1"/>
</dbReference>
<organism evidence="4 5">
    <name type="scientific">Bacillus thermotolerans</name>
    <name type="common">Quasibacillus thermotolerans</name>
    <dbReference type="NCBI Taxonomy" id="1221996"/>
    <lineage>
        <taxon>Bacteria</taxon>
        <taxon>Bacillati</taxon>
        <taxon>Bacillota</taxon>
        <taxon>Bacilli</taxon>
        <taxon>Bacillales</taxon>
        <taxon>Bacillaceae</taxon>
        <taxon>Bacillus</taxon>
    </lineage>
</organism>
<feature type="transmembrane region" description="Helical" evidence="2">
    <location>
        <begin position="169"/>
        <end position="187"/>
    </location>
</feature>
<feature type="transmembrane region" description="Helical" evidence="2">
    <location>
        <begin position="139"/>
        <end position="157"/>
    </location>
</feature>
<sequence length="199" mass="22812">MANIENFSLEYLYETFGYLGLLMYGWIGFMGLPLPNEVIVMTNGYMAGKGIFHPLLAYICTYMSIVAVLCTSFTAGRLFSRLYSQPLKSKKFQQSRKRLEAYGKKALTLSVFIPGFRLLIPCAAGYSRFRYADLVKYSLFPNAIWTSFYFTAGFFFFEKPNPRSWDTGFLLIGLAIVCSFFILRYLFKKASKLKQSTRG</sequence>
<dbReference type="AlphaFoldDB" id="A0A0F5I1X3"/>
<dbReference type="STRING" id="1221996.QY95_03773"/>
<dbReference type="Pfam" id="PF09335">
    <property type="entry name" value="VTT_dom"/>
    <property type="match status" value="1"/>
</dbReference>
<comment type="similarity">
    <text evidence="1">Belongs to the DedA family.</text>
</comment>
<accession>A0A0F5I1X3</accession>
<evidence type="ECO:0000256" key="1">
    <source>
        <dbReference type="ARBA" id="ARBA00010792"/>
    </source>
</evidence>
<keyword evidence="5" id="KW-1185">Reference proteome</keyword>
<evidence type="ECO:0000259" key="3">
    <source>
        <dbReference type="Pfam" id="PF09335"/>
    </source>
</evidence>
<evidence type="ECO:0000313" key="4">
    <source>
        <dbReference type="EMBL" id="KKB42752.1"/>
    </source>
</evidence>
<keyword evidence="2" id="KW-0812">Transmembrane</keyword>
<protein>
    <submittedName>
        <fullName evidence="4">DedA family protein</fullName>
    </submittedName>
</protein>
<dbReference type="PANTHER" id="PTHR42709:SF9">
    <property type="entry name" value="ALKALINE PHOSPHATASE LIKE PROTEIN"/>
    <property type="match status" value="1"/>
</dbReference>
<dbReference type="GO" id="GO:0005886">
    <property type="term" value="C:plasma membrane"/>
    <property type="evidence" value="ECO:0007669"/>
    <property type="project" value="TreeGrafter"/>
</dbReference>
<dbReference type="Proteomes" id="UP000031563">
    <property type="component" value="Unassembled WGS sequence"/>
</dbReference>
<dbReference type="PANTHER" id="PTHR42709">
    <property type="entry name" value="ALKALINE PHOSPHATASE LIKE PROTEIN"/>
    <property type="match status" value="1"/>
</dbReference>
<feature type="transmembrane region" description="Helical" evidence="2">
    <location>
        <begin position="55"/>
        <end position="79"/>
    </location>
</feature>
<name>A0A0F5I1X3_BACTR</name>
<accession>A0A0F5IC51</accession>
<dbReference type="InterPro" id="IPR051311">
    <property type="entry name" value="DedA_domain"/>
</dbReference>
<comment type="caution">
    <text evidence="4">The sequence shown here is derived from an EMBL/GenBank/DDBJ whole genome shotgun (WGS) entry which is preliminary data.</text>
</comment>
<dbReference type="InterPro" id="IPR032816">
    <property type="entry name" value="VTT_dom"/>
</dbReference>
<feature type="domain" description="VTT" evidence="3">
    <location>
        <begin position="34"/>
        <end position="153"/>
    </location>
</feature>
<keyword evidence="2" id="KW-1133">Transmembrane helix</keyword>
<keyword evidence="2" id="KW-0472">Membrane</keyword>